<dbReference type="SUPFAM" id="SSF57863">
    <property type="entry name" value="ArfGap/RecO-like zinc finger"/>
    <property type="match status" value="1"/>
</dbReference>
<dbReference type="Pfam" id="PF02565">
    <property type="entry name" value="RecO_C"/>
    <property type="match status" value="1"/>
</dbReference>
<evidence type="ECO:0000256" key="3">
    <source>
        <dbReference type="ARBA" id="ARBA00022763"/>
    </source>
</evidence>
<evidence type="ECO:0000256" key="2">
    <source>
        <dbReference type="ARBA" id="ARBA00021310"/>
    </source>
</evidence>
<comment type="function">
    <text evidence="7">Involved in DNA repair and RecF pathway recombination.</text>
</comment>
<dbReference type="InterPro" id="IPR003717">
    <property type="entry name" value="RecO"/>
</dbReference>
<dbReference type="InterPro" id="IPR022572">
    <property type="entry name" value="DNA_rep/recomb_RecO_N"/>
</dbReference>
<proteinExistence type="inferred from homology"/>
<sequence>MTSQILRTDGLVLRNLRYGDTSRVATLLTAELGKISVIGKGVREPKSPLGSSLELFARAEYVVYFRSGRNLQMLRSGDVIEPHSALARETFRFVYGSAVVEFLDRMLLEEEPSPPLYALVLRVLARLETTRRSRVNEVFRAFQLRAASILGYALLLDGCLHCDRSLDEAAFAPLDPSERGEIWLFRPSEGGALCSDCARLVESGYPLTVRALLRIRSMVRSEPTGANLPSSERARGAVDEEADDRRQEAEFRWGEALEQIVESFLHFHVERYRGLRSLRSQLPAPQR</sequence>
<dbReference type="InterPro" id="IPR037278">
    <property type="entry name" value="ARFGAP/RecO"/>
</dbReference>
<evidence type="ECO:0000256" key="7">
    <source>
        <dbReference type="HAMAP-Rule" id="MF_00201"/>
    </source>
</evidence>
<dbReference type="Proteomes" id="UP000739538">
    <property type="component" value="Unassembled WGS sequence"/>
</dbReference>
<keyword evidence="3 7" id="KW-0227">DNA damage</keyword>
<dbReference type="SUPFAM" id="SSF50249">
    <property type="entry name" value="Nucleic acid-binding proteins"/>
    <property type="match status" value="1"/>
</dbReference>
<feature type="compositionally biased region" description="Basic and acidic residues" evidence="8">
    <location>
        <begin position="232"/>
        <end position="242"/>
    </location>
</feature>
<name>A0A956NCL4_UNCEI</name>
<evidence type="ECO:0000256" key="6">
    <source>
        <dbReference type="ARBA" id="ARBA00033409"/>
    </source>
</evidence>
<dbReference type="Gene3D" id="1.20.1440.120">
    <property type="entry name" value="Recombination protein O, C-terminal domain"/>
    <property type="match status" value="1"/>
</dbReference>
<dbReference type="GO" id="GO:0043590">
    <property type="term" value="C:bacterial nucleoid"/>
    <property type="evidence" value="ECO:0007669"/>
    <property type="project" value="TreeGrafter"/>
</dbReference>
<dbReference type="PANTHER" id="PTHR33991:SF1">
    <property type="entry name" value="DNA REPAIR PROTEIN RECO"/>
    <property type="match status" value="1"/>
</dbReference>
<dbReference type="PANTHER" id="PTHR33991">
    <property type="entry name" value="DNA REPAIR PROTEIN RECO"/>
    <property type="match status" value="1"/>
</dbReference>
<evidence type="ECO:0000313" key="11">
    <source>
        <dbReference type="Proteomes" id="UP000739538"/>
    </source>
</evidence>
<dbReference type="HAMAP" id="MF_00201">
    <property type="entry name" value="RecO"/>
    <property type="match status" value="1"/>
</dbReference>
<keyword evidence="4 7" id="KW-0233">DNA recombination</keyword>
<gene>
    <name evidence="7 10" type="primary">recO</name>
    <name evidence="10" type="ORF">KDA27_08630</name>
</gene>
<comment type="caution">
    <text evidence="10">The sequence shown here is derived from an EMBL/GenBank/DDBJ whole genome shotgun (WGS) entry which is preliminary data.</text>
</comment>
<reference evidence="10" key="2">
    <citation type="journal article" date="2021" name="Microbiome">
        <title>Successional dynamics and alternative stable states in a saline activated sludge microbial community over 9 years.</title>
        <authorList>
            <person name="Wang Y."/>
            <person name="Ye J."/>
            <person name="Ju F."/>
            <person name="Liu L."/>
            <person name="Boyd J.A."/>
            <person name="Deng Y."/>
            <person name="Parks D.H."/>
            <person name="Jiang X."/>
            <person name="Yin X."/>
            <person name="Woodcroft B.J."/>
            <person name="Tyson G.W."/>
            <person name="Hugenholtz P."/>
            <person name="Polz M.F."/>
            <person name="Zhang T."/>
        </authorList>
    </citation>
    <scope>NUCLEOTIDE SEQUENCE</scope>
    <source>
        <strain evidence="10">HKST-UBA02</strain>
    </source>
</reference>
<evidence type="ECO:0000256" key="8">
    <source>
        <dbReference type="SAM" id="MobiDB-lite"/>
    </source>
</evidence>
<dbReference type="Gene3D" id="2.40.50.140">
    <property type="entry name" value="Nucleic acid-binding proteins"/>
    <property type="match status" value="1"/>
</dbReference>
<keyword evidence="5 7" id="KW-0234">DNA repair</keyword>
<dbReference type="InterPro" id="IPR012340">
    <property type="entry name" value="NA-bd_OB-fold"/>
</dbReference>
<dbReference type="Pfam" id="PF11967">
    <property type="entry name" value="RecO_N"/>
    <property type="match status" value="1"/>
</dbReference>
<evidence type="ECO:0000256" key="1">
    <source>
        <dbReference type="ARBA" id="ARBA00007452"/>
    </source>
</evidence>
<evidence type="ECO:0000256" key="4">
    <source>
        <dbReference type="ARBA" id="ARBA00023172"/>
    </source>
</evidence>
<dbReference type="NCBIfam" id="TIGR00613">
    <property type="entry name" value="reco"/>
    <property type="match status" value="1"/>
</dbReference>
<evidence type="ECO:0000313" key="10">
    <source>
        <dbReference type="EMBL" id="MCA9755851.1"/>
    </source>
</evidence>
<accession>A0A956NCL4</accession>
<dbReference type="AlphaFoldDB" id="A0A956NCL4"/>
<dbReference type="EMBL" id="JAGQHS010000034">
    <property type="protein sequence ID" value="MCA9755851.1"/>
    <property type="molecule type" value="Genomic_DNA"/>
</dbReference>
<reference evidence="10" key="1">
    <citation type="submission" date="2020-04" db="EMBL/GenBank/DDBJ databases">
        <authorList>
            <person name="Zhang T."/>
        </authorList>
    </citation>
    <scope>NUCLEOTIDE SEQUENCE</scope>
    <source>
        <strain evidence="10">HKST-UBA02</strain>
    </source>
</reference>
<comment type="similarity">
    <text evidence="1 7">Belongs to the RecO family.</text>
</comment>
<evidence type="ECO:0000259" key="9">
    <source>
        <dbReference type="Pfam" id="PF11967"/>
    </source>
</evidence>
<evidence type="ECO:0000256" key="5">
    <source>
        <dbReference type="ARBA" id="ARBA00023204"/>
    </source>
</evidence>
<dbReference type="GO" id="GO:0006310">
    <property type="term" value="P:DNA recombination"/>
    <property type="evidence" value="ECO:0007669"/>
    <property type="project" value="UniProtKB-UniRule"/>
</dbReference>
<dbReference type="InterPro" id="IPR042242">
    <property type="entry name" value="RecO_C"/>
</dbReference>
<protein>
    <recommendedName>
        <fullName evidence="2 7">DNA repair protein RecO</fullName>
    </recommendedName>
    <alternativeName>
        <fullName evidence="6 7">Recombination protein O</fullName>
    </alternativeName>
</protein>
<feature type="region of interest" description="Disordered" evidence="8">
    <location>
        <begin position="223"/>
        <end position="242"/>
    </location>
</feature>
<dbReference type="GO" id="GO:0006302">
    <property type="term" value="P:double-strand break repair"/>
    <property type="evidence" value="ECO:0007669"/>
    <property type="project" value="TreeGrafter"/>
</dbReference>
<organism evidence="10 11">
    <name type="scientific">Eiseniibacteriota bacterium</name>
    <dbReference type="NCBI Taxonomy" id="2212470"/>
    <lineage>
        <taxon>Bacteria</taxon>
        <taxon>Candidatus Eiseniibacteriota</taxon>
    </lineage>
</organism>
<feature type="domain" description="DNA replication/recombination mediator RecO N-terminal" evidence="9">
    <location>
        <begin position="6"/>
        <end position="82"/>
    </location>
</feature>